<dbReference type="FunFam" id="3.90.76.10:FF:000001">
    <property type="entry name" value="Oligopeptide ABC transporter substrate-binding protein"/>
    <property type="match status" value="1"/>
</dbReference>
<dbReference type="GO" id="GO:0043190">
    <property type="term" value="C:ATP-binding cassette (ABC) transporter complex"/>
    <property type="evidence" value="ECO:0007669"/>
    <property type="project" value="InterPro"/>
</dbReference>
<evidence type="ECO:0000256" key="3">
    <source>
        <dbReference type="ARBA" id="ARBA00022448"/>
    </source>
</evidence>
<keyword evidence="3" id="KW-0813">Transport</keyword>
<dbReference type="SUPFAM" id="SSF53850">
    <property type="entry name" value="Periplasmic binding protein-like II"/>
    <property type="match status" value="1"/>
</dbReference>
<dbReference type="Gene3D" id="3.10.105.10">
    <property type="entry name" value="Dipeptide-binding Protein, Domain 3"/>
    <property type="match status" value="1"/>
</dbReference>
<proteinExistence type="inferred from homology"/>
<dbReference type="RefSeq" id="WP_078807007.1">
    <property type="nucleotide sequence ID" value="NZ_FUXI01000010.1"/>
</dbReference>
<keyword evidence="5" id="KW-0571">Peptide transport</keyword>
<dbReference type="InterPro" id="IPR000914">
    <property type="entry name" value="SBP_5_dom"/>
</dbReference>
<dbReference type="OrthoDB" id="2255988at2"/>
<dbReference type="AlphaFoldDB" id="A0A1T4MH50"/>
<dbReference type="EMBL" id="FUXI01000010">
    <property type="protein sequence ID" value="SJZ66094.1"/>
    <property type="molecule type" value="Genomic_DNA"/>
</dbReference>
<dbReference type="InterPro" id="IPR039424">
    <property type="entry name" value="SBP_5"/>
</dbReference>
<evidence type="ECO:0000313" key="9">
    <source>
        <dbReference type="Proteomes" id="UP000190328"/>
    </source>
</evidence>
<feature type="region of interest" description="Disordered" evidence="6">
    <location>
        <begin position="30"/>
        <end position="50"/>
    </location>
</feature>
<feature type="compositionally biased region" description="Low complexity" evidence="6">
    <location>
        <begin position="39"/>
        <end position="50"/>
    </location>
</feature>
<evidence type="ECO:0000256" key="2">
    <source>
        <dbReference type="ARBA" id="ARBA00005695"/>
    </source>
</evidence>
<name>A0A1T4MH50_9ENTE</name>
<dbReference type="GO" id="GO:1904680">
    <property type="term" value="F:peptide transmembrane transporter activity"/>
    <property type="evidence" value="ECO:0007669"/>
    <property type="project" value="TreeGrafter"/>
</dbReference>
<dbReference type="Gene3D" id="3.40.190.10">
    <property type="entry name" value="Periplasmic binding protein-like II"/>
    <property type="match status" value="1"/>
</dbReference>
<dbReference type="Gene3D" id="3.90.76.10">
    <property type="entry name" value="Dipeptide-binding Protein, Domain 1"/>
    <property type="match status" value="1"/>
</dbReference>
<evidence type="ECO:0000313" key="8">
    <source>
        <dbReference type="EMBL" id="SJZ66094.1"/>
    </source>
</evidence>
<dbReference type="PROSITE" id="PS51257">
    <property type="entry name" value="PROKAR_LIPOPROTEIN"/>
    <property type="match status" value="1"/>
</dbReference>
<dbReference type="PANTHER" id="PTHR30290">
    <property type="entry name" value="PERIPLASMIC BINDING COMPONENT OF ABC TRANSPORTER"/>
    <property type="match status" value="1"/>
</dbReference>
<gene>
    <name evidence="8" type="ORF">SAMN02745116_01082</name>
</gene>
<dbReference type="GO" id="GO:0030288">
    <property type="term" value="C:outer membrane-bounded periplasmic space"/>
    <property type="evidence" value="ECO:0007669"/>
    <property type="project" value="UniProtKB-ARBA"/>
</dbReference>
<dbReference type="Proteomes" id="UP000190328">
    <property type="component" value="Unassembled WGS sequence"/>
</dbReference>
<dbReference type="InterPro" id="IPR030678">
    <property type="entry name" value="Peptide/Ni-bd"/>
</dbReference>
<dbReference type="PIRSF" id="PIRSF002741">
    <property type="entry name" value="MppA"/>
    <property type="match status" value="1"/>
</dbReference>
<evidence type="ECO:0000256" key="6">
    <source>
        <dbReference type="SAM" id="MobiDB-lite"/>
    </source>
</evidence>
<evidence type="ECO:0000256" key="1">
    <source>
        <dbReference type="ARBA" id="ARBA00004196"/>
    </source>
</evidence>
<dbReference type="FunFam" id="3.10.105.10:FF:000001">
    <property type="entry name" value="Oligopeptide ABC transporter, oligopeptide-binding protein"/>
    <property type="match status" value="1"/>
</dbReference>
<dbReference type="PANTHER" id="PTHR30290:SF10">
    <property type="entry name" value="PERIPLASMIC OLIGOPEPTIDE-BINDING PROTEIN-RELATED"/>
    <property type="match status" value="1"/>
</dbReference>
<protein>
    <submittedName>
        <fullName evidence="8">Oligopeptide transport system substrate-binding protein</fullName>
    </submittedName>
</protein>
<keyword evidence="4" id="KW-0732">Signal</keyword>
<sequence length="550" mass="62423">MKKIGKLLGVFTLATLILVGCGKAEKKSEKQTEVEQKITVSSPTPLSTLDTTQTMDKNTFTIVQHLFEGLYRFDDESQPIPALAEKLEVSKDGKDYTFTLRKDIQWSDGSVITSKDFAFAWKRLVNPETQGPNAYLLDSVKNSLEIRQGKLSIDKIGLETPNDTTFIVHLNQAQPSFLSVISIGWLAPQKEEYVTKLGKEYAKSSENILYSGPFTLKDWTQDSDTWTLVKNEHYYDKNAVKLKEIKWNTIKDEHTGIDLFTTKKLDLAKVSGQYVEQYKLTDGFTSQQDVSDVFIDFNKKEGTPLANVHLRKAIALAINKTTLETTILNDGSKALNGFIPQYLYQNPETKEDFRKYSGEYMKYDLEEAQKEWKTAQKELGNVPALSLLVYDDENAKKVGEFVQAQLQENLEGLKIEIQAQPKNNALQARKEKKYELSISGWIAGSSDLDSYFNLYKTGSAYNYGGYASAKYTQLTEDARVKDANDINKVFEEYKEAEEILLAQDTAVVPLYQSASNYLIRPEVKNVVFHLYGDYYNFRTAYVKGDSKNSD</sequence>
<evidence type="ECO:0000256" key="5">
    <source>
        <dbReference type="ARBA" id="ARBA00022856"/>
    </source>
</evidence>
<reference evidence="8 9" key="1">
    <citation type="submission" date="2017-02" db="EMBL/GenBank/DDBJ databases">
        <authorList>
            <person name="Peterson S.W."/>
        </authorList>
    </citation>
    <scope>NUCLEOTIDE SEQUENCE [LARGE SCALE GENOMIC DNA]</scope>
    <source>
        <strain evidence="8 9">ATCC BAA-1030</strain>
    </source>
</reference>
<evidence type="ECO:0000259" key="7">
    <source>
        <dbReference type="Pfam" id="PF00496"/>
    </source>
</evidence>
<dbReference type="Pfam" id="PF00496">
    <property type="entry name" value="SBP_bac_5"/>
    <property type="match status" value="1"/>
</dbReference>
<comment type="subcellular location">
    <subcellularLocation>
        <location evidence="1">Cell envelope</location>
    </subcellularLocation>
</comment>
<dbReference type="GO" id="GO:0015833">
    <property type="term" value="P:peptide transport"/>
    <property type="evidence" value="ECO:0007669"/>
    <property type="project" value="UniProtKB-KW"/>
</dbReference>
<evidence type="ECO:0000256" key="4">
    <source>
        <dbReference type="ARBA" id="ARBA00022729"/>
    </source>
</evidence>
<keyword evidence="9" id="KW-1185">Reference proteome</keyword>
<dbReference type="CDD" id="cd08504">
    <property type="entry name" value="PBP2_OppA"/>
    <property type="match status" value="1"/>
</dbReference>
<keyword evidence="5" id="KW-0653">Protein transport</keyword>
<comment type="similarity">
    <text evidence="2">Belongs to the bacterial solute-binding protein 5 family.</text>
</comment>
<organism evidence="8 9">
    <name type="scientific">Pilibacter termitis</name>
    <dbReference type="NCBI Taxonomy" id="263852"/>
    <lineage>
        <taxon>Bacteria</taxon>
        <taxon>Bacillati</taxon>
        <taxon>Bacillota</taxon>
        <taxon>Bacilli</taxon>
        <taxon>Lactobacillales</taxon>
        <taxon>Enterococcaceae</taxon>
        <taxon>Pilibacter</taxon>
    </lineage>
</organism>
<dbReference type="STRING" id="263852.SAMN02745116_01082"/>
<accession>A0A1T4MH50</accession>
<feature type="domain" description="Solute-binding protein family 5" evidence="7">
    <location>
        <begin position="79"/>
        <end position="461"/>
    </location>
</feature>